<feature type="transmembrane region" description="Helical" evidence="5">
    <location>
        <begin position="187"/>
        <end position="211"/>
    </location>
</feature>
<gene>
    <name evidence="7" type="ORF">SAMN04489760_1136</name>
</gene>
<evidence type="ECO:0000313" key="7">
    <source>
        <dbReference type="EMBL" id="SEM38741.1"/>
    </source>
</evidence>
<dbReference type="GO" id="GO:0007165">
    <property type="term" value="P:signal transduction"/>
    <property type="evidence" value="ECO:0007669"/>
    <property type="project" value="UniProtKB-KW"/>
</dbReference>
<dbReference type="EMBL" id="FOBS01000013">
    <property type="protein sequence ID" value="SEM38741.1"/>
    <property type="molecule type" value="Genomic_DNA"/>
</dbReference>
<sequence>MKRMKLSAKLIGGFMAVALIALIIGMIGITQIKKIENADTALYKENTVGLDLIGKVNETYMNLRVTMIYSLVNKFILDKDISSVSATVKEMDKKIKDLLSQYEKTITREEDRNVIKNVLKNHEQYLAVCDKMFSLVNAGKKDEAIGTIQQAAPLGKQITTDLEGLSKANSDQAKQRAENNSSIANRAVLLAVIITIVGIGLGIGLGLFLAISITRPINQVVSGLSDGAEQVSAAASQVAASSQHLAEGSSEQAASLEETSSSLEEMSSMTKQNADNANQTTALMDEMGKYQTHTNEELGHLVEAISEVVKSSEETNKIIKTIDEIAFQTNLLALNAAVEAARAGEAGAGFAVVAEEVRNLAMRSADAAKNTSSLIENTIKAIRKGDESTHQTQSAFQEQMGAARKVMELVREIAAASSEQAHGISQINIAIAEMDKVTQQTAANAEESASASEELNAQAEQMKGYVADLVEIVGGSAHEAPAAGKRSASMSLLQGGGSDSAGRSGVKKGLLSNFKPNLKGRKLLTPGKTRTVSPEEIIPMEDDGFKDF</sequence>
<feature type="compositionally biased region" description="Low complexity" evidence="4">
    <location>
        <begin position="243"/>
        <end position="270"/>
    </location>
</feature>
<dbReference type="Proteomes" id="UP000198744">
    <property type="component" value="Unassembled WGS sequence"/>
</dbReference>
<feature type="transmembrane region" description="Helical" evidence="5">
    <location>
        <begin position="6"/>
        <end position="29"/>
    </location>
</feature>
<dbReference type="Pfam" id="PF12729">
    <property type="entry name" value="4HB_MCP_1"/>
    <property type="match status" value="1"/>
</dbReference>
<evidence type="ECO:0000256" key="1">
    <source>
        <dbReference type="ARBA" id="ARBA00022500"/>
    </source>
</evidence>
<protein>
    <submittedName>
        <fullName evidence="7">Four helix bundle sensory module for signal transduction</fullName>
    </submittedName>
</protein>
<name>A0A1H7XYG2_9BACT</name>
<dbReference type="PRINTS" id="PR00260">
    <property type="entry name" value="CHEMTRNSDUCR"/>
</dbReference>
<keyword evidence="5" id="KW-0472">Membrane</keyword>
<dbReference type="GO" id="GO:0005886">
    <property type="term" value="C:plasma membrane"/>
    <property type="evidence" value="ECO:0007669"/>
    <property type="project" value="TreeGrafter"/>
</dbReference>
<dbReference type="PANTHER" id="PTHR43531">
    <property type="entry name" value="PROTEIN ICFG"/>
    <property type="match status" value="1"/>
</dbReference>
<reference evidence="7 8" key="1">
    <citation type="submission" date="2016-10" db="EMBL/GenBank/DDBJ databases">
        <authorList>
            <person name="de Groot N.N."/>
        </authorList>
    </citation>
    <scope>NUCLEOTIDE SEQUENCE [LARGE SCALE GENOMIC DNA]</scope>
    <source>
        <strain evidence="7 8">DSM 8423</strain>
    </source>
</reference>
<dbReference type="Gene3D" id="1.10.287.950">
    <property type="entry name" value="Methyl-accepting chemotaxis protein"/>
    <property type="match status" value="1"/>
</dbReference>
<dbReference type="STRING" id="43775.SAMN04489760_1136"/>
<keyword evidence="3" id="KW-0807">Transducer</keyword>
<dbReference type="SUPFAM" id="SSF58104">
    <property type="entry name" value="Methyl-accepting chemotaxis protein (MCP) signaling domain"/>
    <property type="match status" value="1"/>
</dbReference>
<evidence type="ECO:0000256" key="3">
    <source>
        <dbReference type="PROSITE-ProRule" id="PRU00284"/>
    </source>
</evidence>
<organism evidence="7 8">
    <name type="scientific">Syntrophus gentianae</name>
    <dbReference type="NCBI Taxonomy" id="43775"/>
    <lineage>
        <taxon>Bacteria</taxon>
        <taxon>Pseudomonadati</taxon>
        <taxon>Thermodesulfobacteriota</taxon>
        <taxon>Syntrophia</taxon>
        <taxon>Syntrophales</taxon>
        <taxon>Syntrophaceae</taxon>
        <taxon>Syntrophus</taxon>
    </lineage>
</organism>
<dbReference type="GO" id="GO:0004888">
    <property type="term" value="F:transmembrane signaling receptor activity"/>
    <property type="evidence" value="ECO:0007669"/>
    <property type="project" value="InterPro"/>
</dbReference>
<accession>A0A1H7XYG2</accession>
<comment type="similarity">
    <text evidence="2">Belongs to the methyl-accepting chemotaxis (MCP) protein family.</text>
</comment>
<dbReference type="PANTHER" id="PTHR43531:SF11">
    <property type="entry name" value="METHYL-ACCEPTING CHEMOTAXIS PROTEIN 3"/>
    <property type="match status" value="1"/>
</dbReference>
<dbReference type="InterPro" id="IPR004090">
    <property type="entry name" value="Chemotax_Me-accpt_rcpt"/>
</dbReference>
<evidence type="ECO:0000256" key="2">
    <source>
        <dbReference type="ARBA" id="ARBA00029447"/>
    </source>
</evidence>
<keyword evidence="8" id="KW-1185">Reference proteome</keyword>
<dbReference type="PROSITE" id="PS50111">
    <property type="entry name" value="CHEMOTAXIS_TRANSDUC_2"/>
    <property type="match status" value="1"/>
</dbReference>
<feature type="region of interest" description="Disordered" evidence="4">
    <location>
        <begin position="488"/>
        <end position="513"/>
    </location>
</feature>
<dbReference type="SMART" id="SM00283">
    <property type="entry name" value="MA"/>
    <property type="match status" value="1"/>
</dbReference>
<dbReference type="InterPro" id="IPR051310">
    <property type="entry name" value="MCP_chemotaxis"/>
</dbReference>
<evidence type="ECO:0000259" key="6">
    <source>
        <dbReference type="PROSITE" id="PS50111"/>
    </source>
</evidence>
<dbReference type="Pfam" id="PF00015">
    <property type="entry name" value="MCPsignal"/>
    <property type="match status" value="1"/>
</dbReference>
<dbReference type="InterPro" id="IPR004089">
    <property type="entry name" value="MCPsignal_dom"/>
</dbReference>
<dbReference type="GO" id="GO:0006935">
    <property type="term" value="P:chemotaxis"/>
    <property type="evidence" value="ECO:0007669"/>
    <property type="project" value="UniProtKB-KW"/>
</dbReference>
<evidence type="ECO:0000256" key="4">
    <source>
        <dbReference type="SAM" id="MobiDB-lite"/>
    </source>
</evidence>
<evidence type="ECO:0000313" key="8">
    <source>
        <dbReference type="Proteomes" id="UP000198744"/>
    </source>
</evidence>
<proteinExistence type="inferred from homology"/>
<keyword evidence="5" id="KW-0812">Transmembrane</keyword>
<dbReference type="RefSeq" id="WP_217638945.1">
    <property type="nucleotide sequence ID" value="NZ_FOBS01000013.1"/>
</dbReference>
<keyword evidence="1" id="KW-0145">Chemotaxis</keyword>
<dbReference type="InterPro" id="IPR024478">
    <property type="entry name" value="HlyB_4HB_MCP"/>
</dbReference>
<feature type="region of interest" description="Disordered" evidence="4">
    <location>
        <begin position="243"/>
        <end position="273"/>
    </location>
</feature>
<evidence type="ECO:0000256" key="5">
    <source>
        <dbReference type="SAM" id="Phobius"/>
    </source>
</evidence>
<feature type="domain" description="Methyl-accepting transducer" evidence="6">
    <location>
        <begin position="227"/>
        <end position="456"/>
    </location>
</feature>
<keyword evidence="5" id="KW-1133">Transmembrane helix</keyword>
<dbReference type="AlphaFoldDB" id="A0A1H7XYG2"/>